<dbReference type="SUPFAM" id="SSF46689">
    <property type="entry name" value="Homeodomain-like"/>
    <property type="match status" value="1"/>
</dbReference>
<feature type="compositionally biased region" description="Basic and acidic residues" evidence="3">
    <location>
        <begin position="283"/>
        <end position="292"/>
    </location>
</feature>
<feature type="region of interest" description="Disordered" evidence="3">
    <location>
        <begin position="253"/>
        <end position="292"/>
    </location>
</feature>
<gene>
    <name evidence="5" type="ORF">GCM10017581_004690</name>
</gene>
<keyword evidence="6" id="KW-1185">Reference proteome</keyword>
<dbReference type="InterPro" id="IPR009057">
    <property type="entry name" value="Homeodomain-like_sf"/>
</dbReference>
<evidence type="ECO:0000259" key="4">
    <source>
        <dbReference type="PROSITE" id="PS50977"/>
    </source>
</evidence>
<feature type="DNA-binding region" description="H-T-H motif" evidence="2">
    <location>
        <begin position="44"/>
        <end position="63"/>
    </location>
</feature>
<evidence type="ECO:0000313" key="6">
    <source>
        <dbReference type="Proteomes" id="UP001143480"/>
    </source>
</evidence>
<evidence type="ECO:0000256" key="3">
    <source>
        <dbReference type="SAM" id="MobiDB-lite"/>
    </source>
</evidence>
<feature type="compositionally biased region" description="Basic and acidic residues" evidence="3">
    <location>
        <begin position="261"/>
        <end position="272"/>
    </location>
</feature>
<accession>A0A9W6KDG1</accession>
<organism evidence="5 6">
    <name type="scientific">Dactylosporangium matsuzakiense</name>
    <dbReference type="NCBI Taxonomy" id="53360"/>
    <lineage>
        <taxon>Bacteria</taxon>
        <taxon>Bacillati</taxon>
        <taxon>Actinomycetota</taxon>
        <taxon>Actinomycetes</taxon>
        <taxon>Micromonosporales</taxon>
        <taxon>Micromonosporaceae</taxon>
        <taxon>Dactylosporangium</taxon>
    </lineage>
</organism>
<dbReference type="GO" id="GO:0003677">
    <property type="term" value="F:DNA binding"/>
    <property type="evidence" value="ECO:0007669"/>
    <property type="project" value="UniProtKB-UniRule"/>
</dbReference>
<evidence type="ECO:0000256" key="1">
    <source>
        <dbReference type="ARBA" id="ARBA00023125"/>
    </source>
</evidence>
<feature type="compositionally biased region" description="Low complexity" evidence="3">
    <location>
        <begin position="273"/>
        <end position="282"/>
    </location>
</feature>
<comment type="caution">
    <text evidence="5">The sequence shown here is derived from an EMBL/GenBank/DDBJ whole genome shotgun (WGS) entry which is preliminary data.</text>
</comment>
<dbReference type="AlphaFoldDB" id="A0A9W6KDG1"/>
<dbReference type="PROSITE" id="PS50977">
    <property type="entry name" value="HTH_TETR_2"/>
    <property type="match status" value="1"/>
</dbReference>
<reference evidence="5" key="1">
    <citation type="journal article" date="2014" name="Int. J. Syst. Evol. Microbiol.">
        <title>Complete genome sequence of Corynebacterium casei LMG S-19264T (=DSM 44701T), isolated from a smear-ripened cheese.</title>
        <authorList>
            <consortium name="US DOE Joint Genome Institute (JGI-PGF)"/>
            <person name="Walter F."/>
            <person name="Albersmeier A."/>
            <person name="Kalinowski J."/>
            <person name="Ruckert C."/>
        </authorList>
    </citation>
    <scope>NUCLEOTIDE SEQUENCE</scope>
    <source>
        <strain evidence="5">VKM Ac-1321</strain>
    </source>
</reference>
<keyword evidence="1 2" id="KW-0238">DNA-binding</keyword>
<protein>
    <recommendedName>
        <fullName evidence="4">HTH tetR-type domain-containing protein</fullName>
    </recommendedName>
</protein>
<dbReference type="Proteomes" id="UP001143480">
    <property type="component" value="Unassembled WGS sequence"/>
</dbReference>
<dbReference type="InterPro" id="IPR001647">
    <property type="entry name" value="HTH_TetR"/>
</dbReference>
<sequence length="292" mass="32206">MRNEPGLGRRQRRLSDEETRDRMLRAAIDMINQQGLTVSLDHIRFEDVIRDADVARSTAYRHWPYRDLFFSDLIKELARTATPGIVADEVALIREIIDEHEDWLHSPQQRPALILELVRRLALFDFRSVLASPAWRTYLALHATFSGLADGDLRDQVQTALNQAESSHNALIARAWQQIAAVIGYRLRPELAAGFDTLATLLSASMRGLVLAALSTPDVATREIIACPPGAAGPEPWSLPALAMANTAMALLEPDPDADSDERRTAAVHEALDAWAEAPPAAGDKRSNRPGG</sequence>
<evidence type="ECO:0000313" key="5">
    <source>
        <dbReference type="EMBL" id="GLK98728.1"/>
    </source>
</evidence>
<dbReference type="RefSeq" id="WP_261962379.1">
    <property type="nucleotide sequence ID" value="NZ_BAAAXA010000001.1"/>
</dbReference>
<reference evidence="5" key="2">
    <citation type="submission" date="2023-01" db="EMBL/GenBank/DDBJ databases">
        <authorList>
            <person name="Sun Q."/>
            <person name="Evtushenko L."/>
        </authorList>
    </citation>
    <scope>NUCLEOTIDE SEQUENCE</scope>
    <source>
        <strain evidence="5">VKM Ac-1321</strain>
    </source>
</reference>
<feature type="domain" description="HTH tetR-type" evidence="4">
    <location>
        <begin position="17"/>
        <end position="81"/>
    </location>
</feature>
<proteinExistence type="predicted"/>
<dbReference type="EMBL" id="BSFP01000002">
    <property type="protein sequence ID" value="GLK98728.1"/>
    <property type="molecule type" value="Genomic_DNA"/>
</dbReference>
<evidence type="ECO:0000256" key="2">
    <source>
        <dbReference type="PROSITE-ProRule" id="PRU00335"/>
    </source>
</evidence>
<name>A0A9W6KDG1_9ACTN</name>
<dbReference type="Gene3D" id="1.10.357.10">
    <property type="entry name" value="Tetracycline Repressor, domain 2"/>
    <property type="match status" value="1"/>
</dbReference>